<comment type="caution">
    <text evidence="1">The sequence shown here is derived from an EMBL/GenBank/DDBJ whole genome shotgun (WGS) entry which is preliminary data.</text>
</comment>
<dbReference type="EMBL" id="JAINUF010000020">
    <property type="protein sequence ID" value="KAJ8336233.1"/>
    <property type="molecule type" value="Genomic_DNA"/>
</dbReference>
<dbReference type="AlphaFoldDB" id="A0A9Q1ECG2"/>
<evidence type="ECO:0000313" key="2">
    <source>
        <dbReference type="Proteomes" id="UP001152622"/>
    </source>
</evidence>
<dbReference type="Proteomes" id="UP001152622">
    <property type="component" value="Chromosome 20"/>
</dbReference>
<gene>
    <name evidence="1" type="ORF">SKAU_G00395760</name>
</gene>
<protein>
    <submittedName>
        <fullName evidence="1">Uncharacterized protein</fullName>
    </submittedName>
</protein>
<reference evidence="1" key="1">
    <citation type="journal article" date="2023" name="Science">
        <title>Genome structures resolve the early diversification of teleost fishes.</title>
        <authorList>
            <person name="Parey E."/>
            <person name="Louis A."/>
            <person name="Montfort J."/>
            <person name="Bouchez O."/>
            <person name="Roques C."/>
            <person name="Iampietro C."/>
            <person name="Lluch J."/>
            <person name="Castinel A."/>
            <person name="Donnadieu C."/>
            <person name="Desvignes T."/>
            <person name="Floi Bucao C."/>
            <person name="Jouanno E."/>
            <person name="Wen M."/>
            <person name="Mejri S."/>
            <person name="Dirks R."/>
            <person name="Jansen H."/>
            <person name="Henkel C."/>
            <person name="Chen W.J."/>
            <person name="Zahm M."/>
            <person name="Cabau C."/>
            <person name="Klopp C."/>
            <person name="Thompson A.W."/>
            <person name="Robinson-Rechavi M."/>
            <person name="Braasch I."/>
            <person name="Lecointre G."/>
            <person name="Bobe J."/>
            <person name="Postlethwait J.H."/>
            <person name="Berthelot C."/>
            <person name="Roest Crollius H."/>
            <person name="Guiguen Y."/>
        </authorList>
    </citation>
    <scope>NUCLEOTIDE SEQUENCE</scope>
    <source>
        <strain evidence="1">WJC10195</strain>
    </source>
</reference>
<accession>A0A9Q1ECG2</accession>
<proteinExistence type="predicted"/>
<keyword evidence="2" id="KW-1185">Reference proteome</keyword>
<evidence type="ECO:0000313" key="1">
    <source>
        <dbReference type="EMBL" id="KAJ8336233.1"/>
    </source>
</evidence>
<organism evidence="1 2">
    <name type="scientific">Synaphobranchus kaupii</name>
    <name type="common">Kaup's arrowtooth eel</name>
    <dbReference type="NCBI Taxonomy" id="118154"/>
    <lineage>
        <taxon>Eukaryota</taxon>
        <taxon>Metazoa</taxon>
        <taxon>Chordata</taxon>
        <taxon>Craniata</taxon>
        <taxon>Vertebrata</taxon>
        <taxon>Euteleostomi</taxon>
        <taxon>Actinopterygii</taxon>
        <taxon>Neopterygii</taxon>
        <taxon>Teleostei</taxon>
        <taxon>Anguilliformes</taxon>
        <taxon>Synaphobranchidae</taxon>
        <taxon>Synaphobranchus</taxon>
    </lineage>
</organism>
<name>A0A9Q1ECG2_SYNKA</name>
<sequence>MALLKGAGSCLPTVQPAKPLKRCLPSGLLFCRTGPEQACLSLECGPLIRAKERRETCDSFQEPQRPGNRCDSLRENHVASLHCTPP</sequence>